<accession>A0A392WBS6</accession>
<feature type="non-terminal residue" evidence="2">
    <location>
        <position position="1"/>
    </location>
</feature>
<feature type="compositionally biased region" description="Polar residues" evidence="1">
    <location>
        <begin position="14"/>
        <end position="43"/>
    </location>
</feature>
<evidence type="ECO:0000313" key="3">
    <source>
        <dbReference type="Proteomes" id="UP000265520"/>
    </source>
</evidence>
<sequence length="43" mass="4606">SEASARDSDELADSRQSSPGTPNNPNNLTFVRQCSLTLAQRGN</sequence>
<evidence type="ECO:0000313" key="2">
    <source>
        <dbReference type="EMBL" id="MCI98128.1"/>
    </source>
</evidence>
<name>A0A392WBS6_9FABA</name>
<dbReference type="AlphaFoldDB" id="A0A392WBS6"/>
<proteinExistence type="predicted"/>
<dbReference type="EMBL" id="LXQA011464758">
    <property type="protein sequence ID" value="MCI98128.1"/>
    <property type="molecule type" value="Genomic_DNA"/>
</dbReference>
<feature type="region of interest" description="Disordered" evidence="1">
    <location>
        <begin position="1"/>
        <end position="43"/>
    </location>
</feature>
<comment type="caution">
    <text evidence="2">The sequence shown here is derived from an EMBL/GenBank/DDBJ whole genome shotgun (WGS) entry which is preliminary data.</text>
</comment>
<evidence type="ECO:0000256" key="1">
    <source>
        <dbReference type="SAM" id="MobiDB-lite"/>
    </source>
</evidence>
<dbReference type="Proteomes" id="UP000265520">
    <property type="component" value="Unassembled WGS sequence"/>
</dbReference>
<reference evidence="2 3" key="1">
    <citation type="journal article" date="2018" name="Front. Plant Sci.">
        <title>Red Clover (Trifolium pratense) and Zigzag Clover (T. medium) - A Picture of Genomic Similarities and Differences.</title>
        <authorList>
            <person name="Dluhosova J."/>
            <person name="Istvanek J."/>
            <person name="Nedelnik J."/>
            <person name="Repkova J."/>
        </authorList>
    </citation>
    <scope>NUCLEOTIDE SEQUENCE [LARGE SCALE GENOMIC DNA]</scope>
    <source>
        <strain evidence="3">cv. 10/8</strain>
        <tissue evidence="2">Leaf</tissue>
    </source>
</reference>
<organism evidence="2 3">
    <name type="scientific">Trifolium medium</name>
    <dbReference type="NCBI Taxonomy" id="97028"/>
    <lineage>
        <taxon>Eukaryota</taxon>
        <taxon>Viridiplantae</taxon>
        <taxon>Streptophyta</taxon>
        <taxon>Embryophyta</taxon>
        <taxon>Tracheophyta</taxon>
        <taxon>Spermatophyta</taxon>
        <taxon>Magnoliopsida</taxon>
        <taxon>eudicotyledons</taxon>
        <taxon>Gunneridae</taxon>
        <taxon>Pentapetalae</taxon>
        <taxon>rosids</taxon>
        <taxon>fabids</taxon>
        <taxon>Fabales</taxon>
        <taxon>Fabaceae</taxon>
        <taxon>Papilionoideae</taxon>
        <taxon>50 kb inversion clade</taxon>
        <taxon>NPAAA clade</taxon>
        <taxon>Hologalegina</taxon>
        <taxon>IRL clade</taxon>
        <taxon>Trifolieae</taxon>
        <taxon>Trifolium</taxon>
    </lineage>
</organism>
<protein>
    <submittedName>
        <fullName evidence="2">Uncharacterized protein</fullName>
    </submittedName>
</protein>
<keyword evidence="3" id="KW-1185">Reference proteome</keyword>
<feature type="compositionally biased region" description="Basic and acidic residues" evidence="1">
    <location>
        <begin position="1"/>
        <end position="13"/>
    </location>
</feature>